<dbReference type="PANTHER" id="PTHR35007:SF1">
    <property type="entry name" value="PILUS ASSEMBLY PROTEIN"/>
    <property type="match status" value="1"/>
</dbReference>
<keyword evidence="4 6" id="KW-1133">Transmembrane helix</keyword>
<proteinExistence type="predicted"/>
<evidence type="ECO:0000256" key="1">
    <source>
        <dbReference type="ARBA" id="ARBA00004651"/>
    </source>
</evidence>
<dbReference type="Pfam" id="PF00482">
    <property type="entry name" value="T2SSF"/>
    <property type="match status" value="1"/>
</dbReference>
<keyword evidence="3 6" id="KW-0812">Transmembrane</keyword>
<feature type="transmembrane region" description="Helical" evidence="6">
    <location>
        <begin position="89"/>
        <end position="107"/>
    </location>
</feature>
<evidence type="ECO:0000256" key="5">
    <source>
        <dbReference type="ARBA" id="ARBA00023136"/>
    </source>
</evidence>
<dbReference type="Gene3D" id="1.20.81.30">
    <property type="entry name" value="Type II secretion system (T2SS), domain F"/>
    <property type="match status" value="1"/>
</dbReference>
<dbReference type="Proteomes" id="UP001500200">
    <property type="component" value="Unassembled WGS sequence"/>
</dbReference>
<evidence type="ECO:0000313" key="8">
    <source>
        <dbReference type="EMBL" id="GAA5192541.1"/>
    </source>
</evidence>
<name>A0ABP9S7T9_9MICC</name>
<organism evidence="8 9">
    <name type="scientific">Arthrobacter gyeryongensis</name>
    <dbReference type="NCBI Taxonomy" id="1650592"/>
    <lineage>
        <taxon>Bacteria</taxon>
        <taxon>Bacillati</taxon>
        <taxon>Actinomycetota</taxon>
        <taxon>Actinomycetes</taxon>
        <taxon>Micrococcales</taxon>
        <taxon>Micrococcaceae</taxon>
        <taxon>Arthrobacter</taxon>
    </lineage>
</organism>
<dbReference type="PANTHER" id="PTHR35007">
    <property type="entry name" value="INTEGRAL MEMBRANE PROTEIN-RELATED"/>
    <property type="match status" value="1"/>
</dbReference>
<evidence type="ECO:0000256" key="6">
    <source>
        <dbReference type="SAM" id="Phobius"/>
    </source>
</evidence>
<evidence type="ECO:0000256" key="4">
    <source>
        <dbReference type="ARBA" id="ARBA00022989"/>
    </source>
</evidence>
<sequence>MTITDPIFLAIGVGLCVTALAVLLLVAVGPGKQIAISRRRPGVMEQPSILTRVTDQATTFLDRNVSRNASFGSRNSLEQAGVKMRQADFILLVACIAVTLGVVGFILSGPFLGIVFVLVTPLGAMAALKLLAGRRRGKFEDQLGDTLVMLAGGLRAGHSLLRSVDAVAKEAEAPTSEEFARLVNENRLGRDLKDSMLDAARRLRSEDFDWTAQAIEIHREVGGDLADVLDHVGETIRERSQIKGQVRSLSAEGRLSAYILMALPIGMFLYLSVASPKYVGTLYTNGLGWLMIGAAVVLLAVGGFWLSRVVKIKF</sequence>
<feature type="domain" description="Type II secretion system protein GspF" evidence="7">
    <location>
        <begin position="150"/>
        <end position="271"/>
    </location>
</feature>
<gene>
    <name evidence="8" type="ORF">GCM10023346_14800</name>
</gene>
<feature type="transmembrane region" description="Helical" evidence="6">
    <location>
        <begin position="286"/>
        <end position="306"/>
    </location>
</feature>
<protein>
    <submittedName>
        <fullName evidence="8">Type II secretion system F family protein</fullName>
    </submittedName>
</protein>
<dbReference type="EMBL" id="BAABKK010000010">
    <property type="protein sequence ID" value="GAA5192541.1"/>
    <property type="molecule type" value="Genomic_DNA"/>
</dbReference>
<feature type="transmembrane region" description="Helical" evidence="6">
    <location>
        <begin position="6"/>
        <end position="29"/>
    </location>
</feature>
<comment type="caution">
    <text evidence="8">The sequence shown here is derived from an EMBL/GenBank/DDBJ whole genome shotgun (WGS) entry which is preliminary data.</text>
</comment>
<reference evidence="9" key="1">
    <citation type="journal article" date="2019" name="Int. J. Syst. Evol. Microbiol.">
        <title>The Global Catalogue of Microorganisms (GCM) 10K type strain sequencing project: providing services to taxonomists for standard genome sequencing and annotation.</title>
        <authorList>
            <consortium name="The Broad Institute Genomics Platform"/>
            <consortium name="The Broad Institute Genome Sequencing Center for Infectious Disease"/>
            <person name="Wu L."/>
            <person name="Ma J."/>
        </authorList>
    </citation>
    <scope>NUCLEOTIDE SEQUENCE [LARGE SCALE GENOMIC DNA]</scope>
    <source>
        <strain evidence="9">JCM 18514</strain>
    </source>
</reference>
<feature type="transmembrane region" description="Helical" evidence="6">
    <location>
        <begin position="113"/>
        <end position="132"/>
    </location>
</feature>
<dbReference type="InterPro" id="IPR018076">
    <property type="entry name" value="T2SS_GspF_dom"/>
</dbReference>
<dbReference type="RefSeq" id="WP_345448621.1">
    <property type="nucleotide sequence ID" value="NZ_BAABKK010000010.1"/>
</dbReference>
<evidence type="ECO:0000256" key="3">
    <source>
        <dbReference type="ARBA" id="ARBA00022692"/>
    </source>
</evidence>
<evidence type="ECO:0000313" key="9">
    <source>
        <dbReference type="Proteomes" id="UP001500200"/>
    </source>
</evidence>
<evidence type="ECO:0000256" key="2">
    <source>
        <dbReference type="ARBA" id="ARBA00022475"/>
    </source>
</evidence>
<comment type="subcellular location">
    <subcellularLocation>
        <location evidence="1">Cell membrane</location>
        <topology evidence="1">Multi-pass membrane protein</topology>
    </subcellularLocation>
</comment>
<keyword evidence="5 6" id="KW-0472">Membrane</keyword>
<feature type="transmembrane region" description="Helical" evidence="6">
    <location>
        <begin position="255"/>
        <end position="274"/>
    </location>
</feature>
<keyword evidence="9" id="KW-1185">Reference proteome</keyword>
<dbReference type="InterPro" id="IPR042094">
    <property type="entry name" value="T2SS_GspF_sf"/>
</dbReference>
<keyword evidence="2" id="KW-1003">Cell membrane</keyword>
<accession>A0ABP9S7T9</accession>
<evidence type="ECO:0000259" key="7">
    <source>
        <dbReference type="Pfam" id="PF00482"/>
    </source>
</evidence>